<reference evidence="3 4" key="1">
    <citation type="journal article" date="2018" name="MBio">
        <title>Comparative Genomics Reveals the Core Gene Toolbox for the Fungus-Insect Symbiosis.</title>
        <authorList>
            <person name="Wang Y."/>
            <person name="Stata M."/>
            <person name="Wang W."/>
            <person name="Stajich J.E."/>
            <person name="White M.M."/>
            <person name="Moncalvo J.M."/>
        </authorList>
    </citation>
    <scope>NUCLEOTIDE SEQUENCE [LARGE SCALE GENOMIC DNA]</scope>
    <source>
        <strain evidence="3 4">AUS-126-30</strain>
    </source>
</reference>
<feature type="domain" description="Alpha/beta hydrolase fold-3" evidence="2">
    <location>
        <begin position="208"/>
        <end position="326"/>
    </location>
</feature>
<dbReference type="InterPro" id="IPR029058">
    <property type="entry name" value="AB_hydrolase_fold"/>
</dbReference>
<evidence type="ECO:0000313" key="3">
    <source>
        <dbReference type="EMBL" id="PWA02789.1"/>
    </source>
</evidence>
<dbReference type="Gene3D" id="3.40.50.1820">
    <property type="entry name" value="alpha/beta hydrolase"/>
    <property type="match status" value="2"/>
</dbReference>
<keyword evidence="4" id="KW-1185">Reference proteome</keyword>
<dbReference type="Proteomes" id="UP000245591">
    <property type="component" value="Unassembled WGS sequence"/>
</dbReference>
<protein>
    <recommendedName>
        <fullName evidence="2">Alpha/beta hydrolase fold-3 domain-containing protein</fullName>
    </recommendedName>
</protein>
<dbReference type="PANTHER" id="PTHR48081:SF8">
    <property type="entry name" value="ALPHA_BETA HYDROLASE FOLD-3 DOMAIN-CONTAINING PROTEIN-RELATED"/>
    <property type="match status" value="1"/>
</dbReference>
<dbReference type="InterPro" id="IPR050300">
    <property type="entry name" value="GDXG_lipolytic_enzyme"/>
</dbReference>
<dbReference type="Pfam" id="PF07859">
    <property type="entry name" value="Abhydrolase_3"/>
    <property type="match status" value="1"/>
</dbReference>
<evidence type="ECO:0000259" key="2">
    <source>
        <dbReference type="Pfam" id="PF07859"/>
    </source>
</evidence>
<keyword evidence="1" id="KW-0378">Hydrolase</keyword>
<evidence type="ECO:0000256" key="1">
    <source>
        <dbReference type="ARBA" id="ARBA00022801"/>
    </source>
</evidence>
<dbReference type="GO" id="GO:0016787">
    <property type="term" value="F:hydrolase activity"/>
    <property type="evidence" value="ECO:0007669"/>
    <property type="project" value="UniProtKB-KW"/>
</dbReference>
<comment type="caution">
    <text evidence="3">The sequence shown here is derived from an EMBL/GenBank/DDBJ whole genome shotgun (WGS) entry which is preliminary data.</text>
</comment>
<dbReference type="PANTHER" id="PTHR48081">
    <property type="entry name" value="AB HYDROLASE SUPERFAMILY PROTEIN C4A8.06C"/>
    <property type="match status" value="1"/>
</dbReference>
<organism evidence="3 4">
    <name type="scientific">Smittium angustum</name>
    <dbReference type="NCBI Taxonomy" id="133377"/>
    <lineage>
        <taxon>Eukaryota</taxon>
        <taxon>Fungi</taxon>
        <taxon>Fungi incertae sedis</taxon>
        <taxon>Zoopagomycota</taxon>
        <taxon>Kickxellomycotina</taxon>
        <taxon>Harpellomycetes</taxon>
        <taxon>Harpellales</taxon>
        <taxon>Legeriomycetaceae</taxon>
        <taxon>Smittium</taxon>
    </lineage>
</organism>
<gene>
    <name evidence="3" type="ORF">BB558_001074</name>
</gene>
<sequence length="370" mass="41396">MTDLGFGFLNAMEHGEKRTAFEEKVVAALGESSKKYFTEGPTLPNWTLGFQLSLEMVKMAYGTVKSKAIEITEDNYTLEKALEVMTPFRITEADITGKGGQYRRHKWHVNRPEMLVSSDPIFDELTKDDVELARKNTPREFIADVIVPDSTIEKETEGGNTLDKILALEPLSENEPILVHYHGGGYARGSPGIYRGALLKIAKETGYRNANEKQPRGIVAFSPWTDLSGTRPAKIENAKYDFIASTGRESVLSAARLYMAPGKKVDEEMLELLKHPFASPLYGNFDDCAPIYMQSGEAEILINDNDNFAKHIGAKSVVIEGMEHPGFNTDDKNLYERYVGMVHVFFLFEEANESHAAIKGVGNFVRRLEK</sequence>
<dbReference type="InterPro" id="IPR013094">
    <property type="entry name" value="AB_hydrolase_3"/>
</dbReference>
<dbReference type="SUPFAM" id="SSF53474">
    <property type="entry name" value="alpha/beta-Hydrolases"/>
    <property type="match status" value="1"/>
</dbReference>
<accession>A0A2U1JCQ3</accession>
<proteinExistence type="predicted"/>
<evidence type="ECO:0000313" key="4">
    <source>
        <dbReference type="Proteomes" id="UP000245591"/>
    </source>
</evidence>
<name>A0A2U1JCQ3_SMIAN</name>
<dbReference type="AlphaFoldDB" id="A0A2U1JCQ3"/>
<dbReference type="EMBL" id="MBFU01000056">
    <property type="protein sequence ID" value="PWA02789.1"/>
    <property type="molecule type" value="Genomic_DNA"/>
</dbReference>